<feature type="transmembrane region" description="Helical" evidence="11">
    <location>
        <begin position="230"/>
        <end position="253"/>
    </location>
</feature>
<accession>A0A1I2FT13</accession>
<evidence type="ECO:0000256" key="8">
    <source>
        <dbReference type="ARBA" id="ARBA00022967"/>
    </source>
</evidence>
<keyword evidence="9 11" id="KW-1133">Transmembrane helix</keyword>
<dbReference type="SFLD" id="SFLDF00027">
    <property type="entry name" value="p-type_atpase"/>
    <property type="match status" value="1"/>
</dbReference>
<dbReference type="Proteomes" id="UP000181976">
    <property type="component" value="Unassembled WGS sequence"/>
</dbReference>
<gene>
    <name evidence="15" type="ORF">SAMN05444380_13511</name>
</gene>
<evidence type="ECO:0000313" key="16">
    <source>
        <dbReference type="Proteomes" id="UP000181976"/>
    </source>
</evidence>
<organism evidence="15 16">
    <name type="scientific">Thermophagus xiamenensis</name>
    <dbReference type="NCBI Taxonomy" id="385682"/>
    <lineage>
        <taxon>Bacteria</taxon>
        <taxon>Pseudomonadati</taxon>
        <taxon>Bacteroidota</taxon>
        <taxon>Bacteroidia</taxon>
        <taxon>Marinilabiliales</taxon>
        <taxon>Marinilabiliaceae</taxon>
        <taxon>Thermophagus</taxon>
    </lineage>
</organism>
<dbReference type="InterPro" id="IPR036412">
    <property type="entry name" value="HAD-like_sf"/>
</dbReference>
<dbReference type="SFLD" id="SFLDS00003">
    <property type="entry name" value="Haloacid_Dehalogenase"/>
    <property type="match status" value="1"/>
</dbReference>
<feature type="region of interest" description="Disordered" evidence="12">
    <location>
        <begin position="40"/>
        <end position="75"/>
    </location>
</feature>
<dbReference type="PANTHER" id="PTHR43520:SF8">
    <property type="entry name" value="P-TYPE CU(+) TRANSPORTER"/>
    <property type="match status" value="1"/>
</dbReference>
<dbReference type="SFLD" id="SFLDG00002">
    <property type="entry name" value="C1.7:_P-type_atpase_like"/>
    <property type="match status" value="1"/>
</dbReference>
<dbReference type="NCBIfam" id="TIGR01511">
    <property type="entry name" value="ATPase-IB1_Cu"/>
    <property type="match status" value="1"/>
</dbReference>
<dbReference type="Pfam" id="PF00702">
    <property type="entry name" value="Hydrolase"/>
    <property type="match status" value="1"/>
</dbReference>
<dbReference type="InterPro" id="IPR001757">
    <property type="entry name" value="P_typ_ATPase"/>
</dbReference>
<evidence type="ECO:0000256" key="12">
    <source>
        <dbReference type="SAM" id="MobiDB-lite"/>
    </source>
</evidence>
<dbReference type="InterPro" id="IPR045800">
    <property type="entry name" value="HMBD"/>
</dbReference>
<dbReference type="InParanoid" id="A0A1I2FT13"/>
<dbReference type="GO" id="GO:0055070">
    <property type="term" value="P:copper ion homeostasis"/>
    <property type="evidence" value="ECO:0007669"/>
    <property type="project" value="TreeGrafter"/>
</dbReference>
<dbReference type="GO" id="GO:0060003">
    <property type="term" value="P:copper ion export"/>
    <property type="evidence" value="ECO:0007669"/>
    <property type="project" value="UniProtKB-ARBA"/>
</dbReference>
<dbReference type="InterPro" id="IPR023299">
    <property type="entry name" value="ATPase_P-typ_cyto_dom_N"/>
</dbReference>
<evidence type="ECO:0000259" key="14">
    <source>
        <dbReference type="Pfam" id="PF19335"/>
    </source>
</evidence>
<dbReference type="eggNOG" id="COG2217">
    <property type="taxonomic scope" value="Bacteria"/>
</dbReference>
<feature type="transmembrane region" description="Helical" evidence="11">
    <location>
        <begin position="425"/>
        <end position="444"/>
    </location>
</feature>
<reference evidence="15 16" key="1">
    <citation type="submission" date="2016-10" db="EMBL/GenBank/DDBJ databases">
        <authorList>
            <person name="de Groot N.N."/>
        </authorList>
    </citation>
    <scope>NUCLEOTIDE SEQUENCE [LARGE SCALE GENOMIC DNA]</scope>
    <source>
        <strain evidence="15 16">DSM 19012</strain>
    </source>
</reference>
<feature type="transmembrane region" description="Helical" evidence="11">
    <location>
        <begin position="792"/>
        <end position="814"/>
    </location>
</feature>
<keyword evidence="8" id="KW-1278">Translocase</keyword>
<dbReference type="InterPro" id="IPR027256">
    <property type="entry name" value="P-typ_ATPase_IB"/>
</dbReference>
<dbReference type="Gene3D" id="3.40.50.1000">
    <property type="entry name" value="HAD superfamily/HAD-like"/>
    <property type="match status" value="1"/>
</dbReference>
<evidence type="ECO:0000256" key="4">
    <source>
        <dbReference type="ARBA" id="ARBA00022692"/>
    </source>
</evidence>
<keyword evidence="6 11" id="KW-0547">Nucleotide-binding</keyword>
<comment type="subcellular location">
    <subcellularLocation>
        <location evidence="1">Cell membrane</location>
        <topology evidence="1">Multi-pass membrane protein</topology>
    </subcellularLocation>
</comment>
<dbReference type="NCBIfam" id="TIGR01525">
    <property type="entry name" value="ATPase-IB_hvy"/>
    <property type="match status" value="1"/>
</dbReference>
<dbReference type="GO" id="GO:0043682">
    <property type="term" value="F:P-type divalent copper transporter activity"/>
    <property type="evidence" value="ECO:0007669"/>
    <property type="project" value="TreeGrafter"/>
</dbReference>
<dbReference type="AlphaFoldDB" id="A0A1I2FT13"/>
<dbReference type="Pfam" id="PF00122">
    <property type="entry name" value="E1-E2_ATPase"/>
    <property type="match status" value="1"/>
</dbReference>
<dbReference type="PROSITE" id="PS00154">
    <property type="entry name" value="ATPASE_E1_E2"/>
    <property type="match status" value="1"/>
</dbReference>
<dbReference type="CDD" id="cd02094">
    <property type="entry name" value="P-type_ATPase_Cu-like"/>
    <property type="match status" value="1"/>
</dbReference>
<dbReference type="SUPFAM" id="SSF56784">
    <property type="entry name" value="HAD-like"/>
    <property type="match status" value="1"/>
</dbReference>
<evidence type="ECO:0000256" key="11">
    <source>
        <dbReference type="RuleBase" id="RU362081"/>
    </source>
</evidence>
<keyword evidence="4 11" id="KW-0812">Transmembrane</keyword>
<dbReference type="Pfam" id="PF19335">
    <property type="entry name" value="HMBD"/>
    <property type="match status" value="3"/>
</dbReference>
<dbReference type="InterPro" id="IPR023214">
    <property type="entry name" value="HAD_sf"/>
</dbReference>
<evidence type="ECO:0000256" key="6">
    <source>
        <dbReference type="ARBA" id="ARBA00022741"/>
    </source>
</evidence>
<evidence type="ECO:0000256" key="2">
    <source>
        <dbReference type="ARBA" id="ARBA00006024"/>
    </source>
</evidence>
<dbReference type="NCBIfam" id="TIGR01494">
    <property type="entry name" value="ATPase_P-type"/>
    <property type="match status" value="1"/>
</dbReference>
<dbReference type="PRINTS" id="PR00119">
    <property type="entry name" value="CATATPASE"/>
</dbReference>
<dbReference type="PANTHER" id="PTHR43520">
    <property type="entry name" value="ATP7, ISOFORM B"/>
    <property type="match status" value="1"/>
</dbReference>
<keyword evidence="3 11" id="KW-1003">Cell membrane</keyword>
<evidence type="ECO:0000256" key="10">
    <source>
        <dbReference type="ARBA" id="ARBA00023136"/>
    </source>
</evidence>
<dbReference type="InterPro" id="IPR008250">
    <property type="entry name" value="ATPase_P-typ_transduc_dom_A_sf"/>
</dbReference>
<evidence type="ECO:0000259" key="13">
    <source>
        <dbReference type="Pfam" id="PF00122"/>
    </source>
</evidence>
<dbReference type="Gene3D" id="3.40.1110.10">
    <property type="entry name" value="Calcium-transporting ATPase, cytoplasmic domain N"/>
    <property type="match status" value="1"/>
</dbReference>
<dbReference type="PRINTS" id="PR00943">
    <property type="entry name" value="CUATPASE"/>
</dbReference>
<dbReference type="FunFam" id="2.70.150.10:FF:000020">
    <property type="entry name" value="Copper-exporting P-type ATPase A"/>
    <property type="match status" value="1"/>
</dbReference>
<dbReference type="GO" id="GO:0005507">
    <property type="term" value="F:copper ion binding"/>
    <property type="evidence" value="ECO:0007669"/>
    <property type="project" value="TreeGrafter"/>
</dbReference>
<feature type="transmembrane region" description="Helical" evidence="11">
    <location>
        <begin position="165"/>
        <end position="185"/>
    </location>
</feature>
<protein>
    <submittedName>
        <fullName evidence="15">Cu2+-exporting ATPase</fullName>
    </submittedName>
</protein>
<evidence type="ECO:0000313" key="15">
    <source>
        <dbReference type="EMBL" id="SFF08455.1"/>
    </source>
</evidence>
<feature type="transmembrane region" description="Helical" evidence="11">
    <location>
        <begin position="450"/>
        <end position="473"/>
    </location>
</feature>
<feature type="domain" description="Heavy metal binding" evidence="14">
    <location>
        <begin position="78"/>
        <end position="106"/>
    </location>
</feature>
<dbReference type="OrthoDB" id="9770315at2"/>
<dbReference type="SUPFAM" id="SSF81653">
    <property type="entry name" value="Calcium ATPase, transduction domain A"/>
    <property type="match status" value="1"/>
</dbReference>
<sequence length="822" mass="90238">MEEKKHDKFYCPMKCEGNKVYDKAGNCPVCNMHLVPVDDENHNHHHGEHKHEDNHEQHHHDERKHDTGHKTHSGGSGKYYCPMHCEGEKTYDKPGDCPVCGMHLKKEEESPVSGSEKTIYTCPMHPEVKQDHPGDCPKCGMDLVPEKAEETSEEEKAYKKMAKKFWVATVLTIPIFIIAMSEFFPLLKLDEIASRKVWGWTEFILATPVVFYSSWQFFKRGWSSIVRWKPNMWTLISIGVGAAYIFSVFALIIPEAFPEQFKDANGNVHLYFEAAAVILTLVLLGQVLELRAHSKTNSAIKALLNLVPPVARVIRNGEETEIPLEEVQEADILRVRPGEKIPVDGVLTTGNAVVDESMITGEPIPVDKSQNDKVTGGTINGNTSFEMKAEKVGNDTLLAQIIEMVNQASRSRAPIQKLADVVAKYFVQIVNGIAIITFAVWAIWGPEPAYVYAFVNAIAVLIIACPCALGLATPMSIMVGSGRMAQGGVLVKDARAIEEMNKVDTLIIDKTGTITEGKPALKLFHSFGELEETDILRIAASVDANSEHPVAEAIVKGAKEKGIKLQKVEQFEAVTGKGVKGIIDGKQVGLGNNRLADDFGATLSSEQQEMVKKWQLTGQTVMYLLFDNKVEGIVSVADTIKESSAKAIRDLQSMGVKVYMLTGDNEFTAKAVADELKLDGFEADCLPDDKFRKVKELQAQSQKVAMAGDGINDAPALEQADVGIAMGTGTDIAMQSAEVTLVKGELDGIVRARKLSHKVMRNIKQNLFFAFVYNALGVPVAAGILFPFFGILLSPIIAAAAMSFSSVSVISNALRLRKVKFN</sequence>
<dbReference type="Gene3D" id="2.70.150.10">
    <property type="entry name" value="Calcium-transporting ATPase, cytoplasmic transduction domain A"/>
    <property type="match status" value="1"/>
</dbReference>
<feature type="transmembrane region" description="Helical" evidence="11">
    <location>
        <begin position="268"/>
        <end position="288"/>
    </location>
</feature>
<feature type="transmembrane region" description="Helical" evidence="11">
    <location>
        <begin position="197"/>
        <end position="218"/>
    </location>
</feature>
<evidence type="ECO:0000256" key="9">
    <source>
        <dbReference type="ARBA" id="ARBA00022989"/>
    </source>
</evidence>
<keyword evidence="5 11" id="KW-0479">Metal-binding</keyword>
<feature type="compositionally biased region" description="Basic and acidic residues" evidence="12">
    <location>
        <begin position="49"/>
        <end position="69"/>
    </location>
</feature>
<dbReference type="InterPro" id="IPR023298">
    <property type="entry name" value="ATPase_P-typ_TM_dom_sf"/>
</dbReference>
<evidence type="ECO:0000256" key="7">
    <source>
        <dbReference type="ARBA" id="ARBA00022840"/>
    </source>
</evidence>
<dbReference type="NCBIfam" id="TIGR01512">
    <property type="entry name" value="ATPase-IB2_Cd"/>
    <property type="match status" value="1"/>
</dbReference>
<feature type="domain" description="Heavy metal binding" evidence="14">
    <location>
        <begin position="8"/>
        <end position="37"/>
    </location>
</feature>
<keyword evidence="10 11" id="KW-0472">Membrane</keyword>
<name>A0A1I2FT13_9BACT</name>
<dbReference type="GO" id="GO:0005886">
    <property type="term" value="C:plasma membrane"/>
    <property type="evidence" value="ECO:0007669"/>
    <property type="project" value="UniProtKB-SubCell"/>
</dbReference>
<dbReference type="STRING" id="385682.SAMN05444380_13511"/>
<comment type="similarity">
    <text evidence="2 11">Belongs to the cation transport ATPase (P-type) (TC 3.A.3) family. Type IB subfamily.</text>
</comment>
<evidence type="ECO:0000256" key="5">
    <source>
        <dbReference type="ARBA" id="ARBA00022723"/>
    </source>
</evidence>
<dbReference type="InterPro" id="IPR018303">
    <property type="entry name" value="ATPase_P-typ_P_site"/>
</dbReference>
<dbReference type="RefSeq" id="WP_010526147.1">
    <property type="nucleotide sequence ID" value="NZ_AFSL01000004.1"/>
</dbReference>
<dbReference type="SUPFAM" id="SSF81665">
    <property type="entry name" value="Calcium ATPase, transmembrane domain M"/>
    <property type="match status" value="1"/>
</dbReference>
<feature type="domain" description="P-type ATPase A" evidence="13">
    <location>
        <begin position="306"/>
        <end position="405"/>
    </location>
</feature>
<feature type="domain" description="Heavy metal binding" evidence="14">
    <location>
        <begin position="120"/>
        <end position="145"/>
    </location>
</feature>
<dbReference type="GO" id="GO:0005524">
    <property type="term" value="F:ATP binding"/>
    <property type="evidence" value="ECO:0007669"/>
    <property type="project" value="UniProtKB-UniRule"/>
</dbReference>
<keyword evidence="7 11" id="KW-0067">ATP-binding</keyword>
<dbReference type="GO" id="GO:0016887">
    <property type="term" value="F:ATP hydrolysis activity"/>
    <property type="evidence" value="ECO:0007669"/>
    <property type="project" value="InterPro"/>
</dbReference>
<evidence type="ECO:0000256" key="1">
    <source>
        <dbReference type="ARBA" id="ARBA00004651"/>
    </source>
</evidence>
<dbReference type="InterPro" id="IPR059000">
    <property type="entry name" value="ATPase_P-type_domA"/>
</dbReference>
<keyword evidence="16" id="KW-1185">Reference proteome</keyword>
<dbReference type="InterPro" id="IPR044492">
    <property type="entry name" value="P_typ_ATPase_HD_dom"/>
</dbReference>
<evidence type="ECO:0000256" key="3">
    <source>
        <dbReference type="ARBA" id="ARBA00022475"/>
    </source>
</evidence>
<feature type="transmembrane region" description="Helical" evidence="11">
    <location>
        <begin position="767"/>
        <end position="786"/>
    </location>
</feature>
<proteinExistence type="inferred from homology"/>
<dbReference type="EMBL" id="FONA01000035">
    <property type="protein sequence ID" value="SFF08455.1"/>
    <property type="molecule type" value="Genomic_DNA"/>
</dbReference>